<dbReference type="OrthoDB" id="8248986at2"/>
<sequence>MSNAFDYFRAYAVRAPCKARSVPHGRLKHLQLLAGRIYNLLKKEAAYSPNTQHLEDFRAAQKLERSIDNRADDGPTVQNRFDPASGQGVGREAR</sequence>
<organism evidence="2 3">
    <name type="scientific">Bradyrhizobium rifense</name>
    <dbReference type="NCBI Taxonomy" id="515499"/>
    <lineage>
        <taxon>Bacteria</taxon>
        <taxon>Pseudomonadati</taxon>
        <taxon>Pseudomonadota</taxon>
        <taxon>Alphaproteobacteria</taxon>
        <taxon>Hyphomicrobiales</taxon>
        <taxon>Nitrobacteraceae</taxon>
        <taxon>Bradyrhizobium</taxon>
    </lineage>
</organism>
<name>A0A5D3K0Z2_9BRAD</name>
<evidence type="ECO:0000256" key="1">
    <source>
        <dbReference type="SAM" id="MobiDB-lite"/>
    </source>
</evidence>
<dbReference type="EMBL" id="VSSS01000064">
    <property type="protein sequence ID" value="TYL88900.1"/>
    <property type="molecule type" value="Genomic_DNA"/>
</dbReference>
<dbReference type="AlphaFoldDB" id="A0A5D3K0Z2"/>
<accession>A0A5D3K0Z2</accession>
<proteinExistence type="predicted"/>
<comment type="caution">
    <text evidence="2">The sequence shown here is derived from an EMBL/GenBank/DDBJ whole genome shotgun (WGS) entry which is preliminary data.</text>
</comment>
<protein>
    <submittedName>
        <fullName evidence="2">Uncharacterized protein</fullName>
    </submittedName>
</protein>
<gene>
    <name evidence="2" type="ORF">FXB40_37565</name>
</gene>
<evidence type="ECO:0000313" key="2">
    <source>
        <dbReference type="EMBL" id="TYL88900.1"/>
    </source>
</evidence>
<dbReference type="Proteomes" id="UP000324758">
    <property type="component" value="Unassembled WGS sequence"/>
</dbReference>
<feature type="region of interest" description="Disordered" evidence="1">
    <location>
        <begin position="65"/>
        <end position="94"/>
    </location>
</feature>
<keyword evidence="3" id="KW-1185">Reference proteome</keyword>
<evidence type="ECO:0000313" key="3">
    <source>
        <dbReference type="Proteomes" id="UP000324758"/>
    </source>
</evidence>
<reference evidence="2 3" key="1">
    <citation type="submission" date="2019-08" db="EMBL/GenBank/DDBJ databases">
        <title>Bradyrhizobium hipponensis sp. nov., a rhizobium isolated from a Lupinus angustifolius root nodule in Tunisia.</title>
        <authorList>
            <person name="Off K."/>
            <person name="Rejili M."/>
            <person name="Mars M."/>
            <person name="Brachmann A."/>
            <person name="Marin M."/>
        </authorList>
    </citation>
    <scope>NUCLEOTIDE SEQUENCE [LARGE SCALE GENOMIC DNA]</scope>
    <source>
        <strain evidence="2 3">CTAW71</strain>
    </source>
</reference>